<keyword evidence="4 5" id="KW-0732">Signal</keyword>
<dbReference type="PANTHER" id="PTHR21700:SF112">
    <property type="entry name" value="TRANSTHYRETIN-RELATED FAMILY DOMAIN"/>
    <property type="match status" value="1"/>
</dbReference>
<evidence type="ECO:0008006" key="8">
    <source>
        <dbReference type="Google" id="ProtNLM"/>
    </source>
</evidence>
<proteinExistence type="inferred from homology"/>
<gene>
    <name evidence="6" type="ORF">PFISCL1PPCAC_27757</name>
</gene>
<keyword evidence="7" id="KW-1185">Reference proteome</keyword>
<organism evidence="6 7">
    <name type="scientific">Pristionchus fissidentatus</name>
    <dbReference type="NCBI Taxonomy" id="1538716"/>
    <lineage>
        <taxon>Eukaryota</taxon>
        <taxon>Metazoa</taxon>
        <taxon>Ecdysozoa</taxon>
        <taxon>Nematoda</taxon>
        <taxon>Chromadorea</taxon>
        <taxon>Rhabditida</taxon>
        <taxon>Rhabditina</taxon>
        <taxon>Diplogasteromorpha</taxon>
        <taxon>Diplogasteroidea</taxon>
        <taxon>Neodiplogasteridae</taxon>
        <taxon>Pristionchus</taxon>
    </lineage>
</organism>
<accession>A0AAV5X0M4</accession>
<comment type="similarity">
    <text evidence="2">Belongs to the nematode transthyretin-like family.</text>
</comment>
<name>A0AAV5X0M4_9BILA</name>
<keyword evidence="3" id="KW-0964">Secreted</keyword>
<dbReference type="Proteomes" id="UP001432322">
    <property type="component" value="Unassembled WGS sequence"/>
</dbReference>
<evidence type="ECO:0000256" key="2">
    <source>
        <dbReference type="ARBA" id="ARBA00010112"/>
    </source>
</evidence>
<dbReference type="InterPro" id="IPR038479">
    <property type="entry name" value="Transthyretin-like_sf"/>
</dbReference>
<dbReference type="InterPro" id="IPR001534">
    <property type="entry name" value="Transthyretin-like"/>
</dbReference>
<dbReference type="Pfam" id="PF01060">
    <property type="entry name" value="TTR-52"/>
    <property type="match status" value="1"/>
</dbReference>
<evidence type="ECO:0000256" key="3">
    <source>
        <dbReference type="ARBA" id="ARBA00022525"/>
    </source>
</evidence>
<dbReference type="GO" id="GO:0005576">
    <property type="term" value="C:extracellular region"/>
    <property type="evidence" value="ECO:0007669"/>
    <property type="project" value="UniProtKB-SubCell"/>
</dbReference>
<evidence type="ECO:0000256" key="1">
    <source>
        <dbReference type="ARBA" id="ARBA00004613"/>
    </source>
</evidence>
<evidence type="ECO:0000256" key="5">
    <source>
        <dbReference type="SAM" id="SignalP"/>
    </source>
</evidence>
<reference evidence="6" key="1">
    <citation type="submission" date="2023-10" db="EMBL/GenBank/DDBJ databases">
        <title>Genome assembly of Pristionchus species.</title>
        <authorList>
            <person name="Yoshida K."/>
            <person name="Sommer R.J."/>
        </authorList>
    </citation>
    <scope>NUCLEOTIDE SEQUENCE</scope>
    <source>
        <strain evidence="6">RS5133</strain>
    </source>
</reference>
<comment type="subcellular location">
    <subcellularLocation>
        <location evidence="1">Secreted</location>
    </subcellularLocation>
</comment>
<dbReference type="GO" id="GO:0009986">
    <property type="term" value="C:cell surface"/>
    <property type="evidence" value="ECO:0007669"/>
    <property type="project" value="InterPro"/>
</dbReference>
<comment type="caution">
    <text evidence="6">The sequence shown here is derived from an EMBL/GenBank/DDBJ whole genome shotgun (WGS) entry which is preliminary data.</text>
</comment>
<feature type="chain" id="PRO_5043988997" description="Transthyretin-like protein" evidence="5">
    <location>
        <begin position="17"/>
        <end position="137"/>
    </location>
</feature>
<dbReference type="Gene3D" id="2.60.40.3330">
    <property type="match status" value="1"/>
</dbReference>
<evidence type="ECO:0000313" key="7">
    <source>
        <dbReference type="Proteomes" id="UP001432322"/>
    </source>
</evidence>
<evidence type="ECO:0000256" key="4">
    <source>
        <dbReference type="ARBA" id="ARBA00022729"/>
    </source>
</evidence>
<dbReference type="PANTHER" id="PTHR21700">
    <property type="entry name" value="TRANSTHYRETIN-LIKE FAMILY PROTEIN-RELATED"/>
    <property type="match status" value="1"/>
</dbReference>
<protein>
    <recommendedName>
        <fullName evidence="8">Transthyretin-like protein</fullName>
    </recommendedName>
</protein>
<sequence>MRVLFLLLCLFFSSYAFLQQSVAVKGKLLCGEQALQGAKVKLWDKNRLSEDDLLVEGVTDANGTFQLEGRNSGLFKMHVHLKIYHDCEDGVKPCQRKISIRVPSDFVFRSETPEQIYDVDVLDMSKRSPDEERSCIN</sequence>
<dbReference type="AlphaFoldDB" id="A0AAV5X0M4"/>
<evidence type="ECO:0000313" key="6">
    <source>
        <dbReference type="EMBL" id="GMT36460.1"/>
    </source>
</evidence>
<dbReference type="EMBL" id="BTSY01000007">
    <property type="protein sequence ID" value="GMT36460.1"/>
    <property type="molecule type" value="Genomic_DNA"/>
</dbReference>
<feature type="signal peptide" evidence="5">
    <location>
        <begin position="1"/>
        <end position="16"/>
    </location>
</feature>